<sequence>MPNSRKLTPAINPQGRSTNITVVEISPPLVESDLHRDHANPANNKKENSPHALTQEEWIAHVEKGWDEGKEEIGAGFSQIGIDAWRKAFGELH</sequence>
<comment type="caution">
    <text evidence="2">The sequence shown here is derived from an EMBL/GenBank/DDBJ whole genome shotgun (WGS) entry which is preliminary data.</text>
</comment>
<dbReference type="EMBL" id="CAJMWX010001532">
    <property type="protein sequence ID" value="CAE6494644.1"/>
    <property type="molecule type" value="Genomic_DNA"/>
</dbReference>
<gene>
    <name evidence="2" type="ORF">RDB_LOCUS145618</name>
</gene>
<feature type="compositionally biased region" description="Basic and acidic residues" evidence="1">
    <location>
        <begin position="33"/>
        <end position="49"/>
    </location>
</feature>
<proteinExistence type="predicted"/>
<feature type="region of interest" description="Disordered" evidence="1">
    <location>
        <begin position="33"/>
        <end position="54"/>
    </location>
</feature>
<evidence type="ECO:0000256" key="1">
    <source>
        <dbReference type="SAM" id="MobiDB-lite"/>
    </source>
</evidence>
<accession>A0A8H3CTB4</accession>
<dbReference type="AlphaFoldDB" id="A0A8H3CTB4"/>
<reference evidence="2" key="1">
    <citation type="submission" date="2021-01" db="EMBL/GenBank/DDBJ databases">
        <authorList>
            <person name="Kaushik A."/>
        </authorList>
    </citation>
    <scope>NUCLEOTIDE SEQUENCE</scope>
    <source>
        <strain evidence="2">AG4-R118</strain>
    </source>
</reference>
<protein>
    <submittedName>
        <fullName evidence="2">Uncharacterized protein</fullName>
    </submittedName>
</protein>
<organism evidence="2 3">
    <name type="scientific">Rhizoctonia solani</name>
    <dbReference type="NCBI Taxonomy" id="456999"/>
    <lineage>
        <taxon>Eukaryota</taxon>
        <taxon>Fungi</taxon>
        <taxon>Dikarya</taxon>
        <taxon>Basidiomycota</taxon>
        <taxon>Agaricomycotina</taxon>
        <taxon>Agaricomycetes</taxon>
        <taxon>Cantharellales</taxon>
        <taxon>Ceratobasidiaceae</taxon>
        <taxon>Rhizoctonia</taxon>
    </lineage>
</organism>
<feature type="non-terminal residue" evidence="2">
    <location>
        <position position="1"/>
    </location>
</feature>
<evidence type="ECO:0000313" key="2">
    <source>
        <dbReference type="EMBL" id="CAE6494644.1"/>
    </source>
</evidence>
<evidence type="ECO:0000313" key="3">
    <source>
        <dbReference type="Proteomes" id="UP000663888"/>
    </source>
</evidence>
<name>A0A8H3CTB4_9AGAM</name>
<dbReference type="Proteomes" id="UP000663888">
    <property type="component" value="Unassembled WGS sequence"/>
</dbReference>